<gene>
    <name evidence="2" type="ORF">Ade02nite_34670</name>
</gene>
<evidence type="ECO:0008006" key="4">
    <source>
        <dbReference type="Google" id="ProtNLM"/>
    </source>
</evidence>
<evidence type="ECO:0000313" key="2">
    <source>
        <dbReference type="EMBL" id="GID74826.1"/>
    </source>
</evidence>
<reference evidence="2 3" key="1">
    <citation type="submission" date="2021-01" db="EMBL/GenBank/DDBJ databases">
        <title>Whole genome shotgun sequence of Actinoplanes deccanensis NBRC 13994.</title>
        <authorList>
            <person name="Komaki H."/>
            <person name="Tamura T."/>
        </authorList>
    </citation>
    <scope>NUCLEOTIDE SEQUENCE [LARGE SCALE GENOMIC DNA]</scope>
    <source>
        <strain evidence="2 3">NBRC 13994</strain>
    </source>
</reference>
<comment type="caution">
    <text evidence="2">The sequence shown here is derived from an EMBL/GenBank/DDBJ whole genome shotgun (WGS) entry which is preliminary data.</text>
</comment>
<organism evidence="2 3">
    <name type="scientific">Paractinoplanes deccanensis</name>
    <dbReference type="NCBI Taxonomy" id="113561"/>
    <lineage>
        <taxon>Bacteria</taxon>
        <taxon>Bacillati</taxon>
        <taxon>Actinomycetota</taxon>
        <taxon>Actinomycetes</taxon>
        <taxon>Micromonosporales</taxon>
        <taxon>Micromonosporaceae</taxon>
        <taxon>Paractinoplanes</taxon>
    </lineage>
</organism>
<dbReference type="EMBL" id="BOMI01000065">
    <property type="protein sequence ID" value="GID74826.1"/>
    <property type="molecule type" value="Genomic_DNA"/>
</dbReference>
<dbReference type="SUPFAM" id="SSF50494">
    <property type="entry name" value="Trypsin-like serine proteases"/>
    <property type="match status" value="1"/>
</dbReference>
<keyword evidence="3" id="KW-1185">Reference proteome</keyword>
<name>A0ABQ3Y4B3_9ACTN</name>
<dbReference type="InterPro" id="IPR009003">
    <property type="entry name" value="Peptidase_S1_PA"/>
</dbReference>
<sequence length="313" mass="32649">MFTSLPLAEMLRAQDRTRAAELAAFSGCLRGGVAEHLDQGASDVRIYGAGVWLSQEVSPIPGGGTHPLVLADPSLLDGEETGSVVWALDHPLLLAHLRAMTGGAAPAQDLVAVSADMPREHFEETGKAVAGGLRGVFGARVTMNGAPGILTAGHVTSPNATSQVHRRDGHQACDATGACAPVVFASHAGTTTRREPLADVAVVELPQQATKDQRIGAPTVAGPDEQLRRLGGSGRGRPGERYRALCTWVRVNNRTGLWGDVYMTEKQIGRAGDSGSAVVDSQGRLVGHYLGATSANGFVQQIFTQLPPGCSVP</sequence>
<evidence type="ECO:0000256" key="1">
    <source>
        <dbReference type="SAM" id="MobiDB-lite"/>
    </source>
</evidence>
<accession>A0ABQ3Y4B3</accession>
<evidence type="ECO:0000313" key="3">
    <source>
        <dbReference type="Proteomes" id="UP000609879"/>
    </source>
</evidence>
<dbReference type="Proteomes" id="UP000609879">
    <property type="component" value="Unassembled WGS sequence"/>
</dbReference>
<protein>
    <recommendedName>
        <fullName evidence="4">Trypsin-like peptidase domain-containing protein</fullName>
    </recommendedName>
</protein>
<dbReference type="RefSeq" id="WP_203763816.1">
    <property type="nucleotide sequence ID" value="NZ_BAAABO010000012.1"/>
</dbReference>
<dbReference type="Pfam" id="PF13365">
    <property type="entry name" value="Trypsin_2"/>
    <property type="match status" value="1"/>
</dbReference>
<feature type="region of interest" description="Disordered" evidence="1">
    <location>
        <begin position="209"/>
        <end position="235"/>
    </location>
</feature>
<proteinExistence type="predicted"/>